<dbReference type="RefSeq" id="WP_121032525.1">
    <property type="nucleotide sequence ID" value="NZ_RBXT01000001.1"/>
</dbReference>
<protein>
    <submittedName>
        <fullName evidence="3">Uncharacterized protein</fullName>
    </submittedName>
</protein>
<keyword evidence="2" id="KW-1133">Transmembrane helix</keyword>
<feature type="region of interest" description="Disordered" evidence="1">
    <location>
        <begin position="78"/>
        <end position="128"/>
    </location>
</feature>
<evidence type="ECO:0000313" key="3">
    <source>
        <dbReference type="EMBL" id="RKT78357.1"/>
    </source>
</evidence>
<accession>A0A495XVS1</accession>
<feature type="transmembrane region" description="Helical" evidence="2">
    <location>
        <begin position="62"/>
        <end position="81"/>
    </location>
</feature>
<evidence type="ECO:0000256" key="2">
    <source>
        <dbReference type="SAM" id="Phobius"/>
    </source>
</evidence>
<feature type="compositionally biased region" description="Basic and acidic residues" evidence="1">
    <location>
        <begin position="259"/>
        <end position="275"/>
    </location>
</feature>
<feature type="compositionally biased region" description="Basic residues" evidence="1">
    <location>
        <begin position="310"/>
        <end position="319"/>
    </location>
</feature>
<dbReference type="AlphaFoldDB" id="A0A495XVS1"/>
<name>A0A495XVS1_9MICO</name>
<feature type="region of interest" description="Disordered" evidence="1">
    <location>
        <begin position="188"/>
        <end position="400"/>
    </location>
</feature>
<feature type="compositionally biased region" description="Basic and acidic residues" evidence="1">
    <location>
        <begin position="107"/>
        <end position="118"/>
    </location>
</feature>
<keyword evidence="2" id="KW-0472">Membrane</keyword>
<proteinExistence type="predicted"/>
<feature type="compositionally biased region" description="Low complexity" evidence="1">
    <location>
        <begin position="78"/>
        <end position="88"/>
    </location>
</feature>
<comment type="caution">
    <text evidence="3">The sequence shown here is derived from an EMBL/GenBank/DDBJ whole genome shotgun (WGS) entry which is preliminary data.</text>
</comment>
<evidence type="ECO:0000256" key="1">
    <source>
        <dbReference type="SAM" id="MobiDB-lite"/>
    </source>
</evidence>
<keyword evidence="2" id="KW-0812">Transmembrane</keyword>
<keyword evidence="4" id="KW-1185">Reference proteome</keyword>
<sequence>MTRSVPRGPVVADDELLDLLGSRSPCPGAAGDPVVGLLSALADHADHPVPVRRRRRHGRRTVTAVTVAVLAASGVGAAAAGDLPGPDGSSVAADRSRAVVTAPERPGTTRDAGERDLSRGSGLSPRLDSAVQKTVSAAFDRSQTSGGEADGVEVTSVAQYVGTDARATSNPVRVFATATAPSARERVGAYVEDGDVPAADSVGERRATPGRTQARVAGRSGQTPPGRVAAEAATVERVKQAETQRSTDAPPVAASANDRSGKRDGKGKGDGKGRADAPGQVKKRPEPATALPETLARGAGPTTGSDRGKAGKGKPGKGKGRTEAAGGTSKGRSATTPDTAHGRDHAATRGKGAEWGHAVTAEPGPTASGTRARERDPQRTHPAGRGGVAKASKTVEVYGP</sequence>
<dbReference type="EMBL" id="RBXT01000001">
    <property type="protein sequence ID" value="RKT78357.1"/>
    <property type="molecule type" value="Genomic_DNA"/>
</dbReference>
<dbReference type="Proteomes" id="UP000278440">
    <property type="component" value="Unassembled WGS sequence"/>
</dbReference>
<reference evidence="3 4" key="1">
    <citation type="submission" date="2018-10" db="EMBL/GenBank/DDBJ databases">
        <title>Sequencing the genomes of 1000 actinobacteria strains.</title>
        <authorList>
            <person name="Klenk H.-P."/>
        </authorList>
    </citation>
    <scope>NUCLEOTIDE SEQUENCE [LARGE SCALE GENOMIC DNA]</scope>
    <source>
        <strain evidence="3 4">DSM 44267</strain>
    </source>
</reference>
<gene>
    <name evidence="3" type="ORF">DFJ68_1801</name>
</gene>
<feature type="compositionally biased region" description="Basic and acidic residues" evidence="1">
    <location>
        <begin position="340"/>
        <end position="354"/>
    </location>
</feature>
<organism evidence="3 4">
    <name type="scientific">Terracoccus luteus</name>
    <dbReference type="NCBI Taxonomy" id="53356"/>
    <lineage>
        <taxon>Bacteria</taxon>
        <taxon>Bacillati</taxon>
        <taxon>Actinomycetota</taxon>
        <taxon>Actinomycetes</taxon>
        <taxon>Micrococcales</taxon>
        <taxon>Intrasporangiaceae</taxon>
        <taxon>Terracoccus</taxon>
    </lineage>
</organism>
<evidence type="ECO:0000313" key="4">
    <source>
        <dbReference type="Proteomes" id="UP000278440"/>
    </source>
</evidence>